<organism evidence="3 4">
    <name type="scientific">Thermogemmata fonticola</name>
    <dbReference type="NCBI Taxonomy" id="2755323"/>
    <lineage>
        <taxon>Bacteria</taxon>
        <taxon>Pseudomonadati</taxon>
        <taxon>Planctomycetota</taxon>
        <taxon>Planctomycetia</taxon>
        <taxon>Gemmatales</taxon>
        <taxon>Gemmataceae</taxon>
        <taxon>Thermogemmata</taxon>
    </lineage>
</organism>
<evidence type="ECO:0000256" key="1">
    <source>
        <dbReference type="SAM" id="Coils"/>
    </source>
</evidence>
<evidence type="ECO:0008006" key="5">
    <source>
        <dbReference type="Google" id="ProtNLM"/>
    </source>
</evidence>
<protein>
    <recommendedName>
        <fullName evidence="5">Squalene cyclase C-terminal domain-containing protein</fullName>
    </recommendedName>
</protein>
<accession>A0A7V8VEK7</accession>
<dbReference type="AlphaFoldDB" id="A0A7V8VEK7"/>
<comment type="caution">
    <text evidence="3">The sequence shown here is derived from an EMBL/GenBank/DDBJ whole genome shotgun (WGS) entry which is preliminary data.</text>
</comment>
<sequence>MSKTLRRALFALSLGAGVLFGSSYWLQADEKPVRRPAPPVAPREGPPPPAGYPSGGGFELIPGGGVVGEPAREVSDHYLPESKPDKSISPVKVTNDIAKTDFAVKPKPLSPAVKKGLEYLVRNQRPDGGWNQGGGWRQNIGGGRIEGPNVEDPSDVGNTAFALLALIRAGNTPTEGEYREAVQRGLEFILKHVEKADSDSLYVTDIRGTQLQSKIGRYVDTFMANLVLAELRGKAGRLEPRVVAALEKTMTKIVRHQGPDGSFAGNVGWASTLSIGIANKSVARARERGAQVDEVVLKRIVAQAKTAADNAGRAPAGGFGLAGADGARPARPAAGPAAPSDAGIALYSASQGAGNLQDVVNSLRLDAAKAREVLQNKNAPPAARLAAERKLAELDRLERQNAAVQADLTRNARDQRFLAGFGNNGGEEFLSFLNISETLVLKGGKEWEEWDARMTKGLEAAQDRDGSWQGHHCITGRTFCTAAALLVLMADRTPFPVEVIAAEREKRSLSPSQNQVPKSDK</sequence>
<gene>
    <name evidence="3" type="ORF">H0921_10575</name>
</gene>
<dbReference type="InterPro" id="IPR008930">
    <property type="entry name" value="Terpenoid_cyclase/PrenylTrfase"/>
</dbReference>
<dbReference type="Proteomes" id="UP000542342">
    <property type="component" value="Unassembled WGS sequence"/>
</dbReference>
<dbReference type="CDD" id="cd00688">
    <property type="entry name" value="ISOPREN_C2_like"/>
    <property type="match status" value="1"/>
</dbReference>
<dbReference type="EMBL" id="JACEFB010000006">
    <property type="protein sequence ID" value="MBA2226604.1"/>
    <property type="molecule type" value="Genomic_DNA"/>
</dbReference>
<feature type="coiled-coil region" evidence="1">
    <location>
        <begin position="387"/>
        <end position="414"/>
    </location>
</feature>
<evidence type="ECO:0000313" key="3">
    <source>
        <dbReference type="EMBL" id="MBA2226604.1"/>
    </source>
</evidence>
<feature type="region of interest" description="Disordered" evidence="2">
    <location>
        <begin position="31"/>
        <end position="56"/>
    </location>
</feature>
<dbReference type="SUPFAM" id="SSF48239">
    <property type="entry name" value="Terpenoid cyclases/Protein prenyltransferases"/>
    <property type="match status" value="1"/>
</dbReference>
<proteinExistence type="predicted"/>
<feature type="compositionally biased region" description="Pro residues" evidence="2">
    <location>
        <begin position="35"/>
        <end position="51"/>
    </location>
</feature>
<dbReference type="Gene3D" id="1.50.10.20">
    <property type="match status" value="1"/>
</dbReference>
<dbReference type="RefSeq" id="WP_194538033.1">
    <property type="nucleotide sequence ID" value="NZ_JACEFB010000006.1"/>
</dbReference>
<keyword evidence="4" id="KW-1185">Reference proteome</keyword>
<evidence type="ECO:0000313" key="4">
    <source>
        <dbReference type="Proteomes" id="UP000542342"/>
    </source>
</evidence>
<evidence type="ECO:0000256" key="2">
    <source>
        <dbReference type="SAM" id="MobiDB-lite"/>
    </source>
</evidence>
<keyword evidence="1" id="KW-0175">Coiled coil</keyword>
<name>A0A7V8VEK7_9BACT</name>
<reference evidence="3 4" key="1">
    <citation type="submission" date="2020-07" db="EMBL/GenBank/DDBJ databases">
        <title>Thermogemmata thermophila gen. nov., sp. nov., a novel moderate thermophilic planctomycete from a Kamchatka hot spring.</title>
        <authorList>
            <person name="Elcheninov A.G."/>
            <person name="Podosokorskaya O.A."/>
            <person name="Kovaleva O.L."/>
            <person name="Novikov A."/>
            <person name="Bonch-Osmolovskaya E.A."/>
            <person name="Toshchakov S.V."/>
            <person name="Kublanov I.V."/>
        </authorList>
    </citation>
    <scope>NUCLEOTIDE SEQUENCE [LARGE SCALE GENOMIC DNA]</scope>
    <source>
        <strain evidence="3 4">2918</strain>
    </source>
</reference>